<dbReference type="RefSeq" id="WP_132482377.1">
    <property type="nucleotide sequence ID" value="NZ_SMKW01000006.1"/>
</dbReference>
<feature type="region of interest" description="Disordered" evidence="1">
    <location>
        <begin position="151"/>
        <end position="170"/>
    </location>
</feature>
<dbReference type="EMBL" id="SMKW01000006">
    <property type="protein sequence ID" value="TDD54317.1"/>
    <property type="molecule type" value="Genomic_DNA"/>
</dbReference>
<evidence type="ECO:0000313" key="3">
    <source>
        <dbReference type="Proteomes" id="UP000294947"/>
    </source>
</evidence>
<dbReference type="InterPro" id="IPR008651">
    <property type="entry name" value="Uncharacterised_HicB"/>
</dbReference>
<dbReference type="InterPro" id="IPR010985">
    <property type="entry name" value="Ribbon_hlx_hlx"/>
</dbReference>
<dbReference type="InterPro" id="IPR013321">
    <property type="entry name" value="Arc_rbn_hlx_hlx"/>
</dbReference>
<evidence type="ECO:0000256" key="1">
    <source>
        <dbReference type="SAM" id="MobiDB-lite"/>
    </source>
</evidence>
<sequence length="170" mass="18095">MDIGVYVDGIRRELAVAAEVGGDDARELAERLTTPLESALRLTLLDALSSAADEITRELAPGSVDLRFRSGEPEFVVTAPPVAHGAAADEAESAPAEVRPVLEADEGAMSRINVRMPERLKARVEEAAGREGLSVNAWLVRAAAAAVEPVERPAGRGTGRRGQRYTGWAR</sequence>
<accession>A0A4V2YNH9</accession>
<gene>
    <name evidence="2" type="ORF">E1288_06890</name>
</gene>
<comment type="caution">
    <text evidence="2">The sequence shown here is derived from an EMBL/GenBank/DDBJ whole genome shotgun (WGS) entry which is preliminary data.</text>
</comment>
<organism evidence="2 3">
    <name type="scientific">Saccharopolyspora elongata</name>
    <dbReference type="NCBI Taxonomy" id="2530387"/>
    <lineage>
        <taxon>Bacteria</taxon>
        <taxon>Bacillati</taxon>
        <taxon>Actinomycetota</taxon>
        <taxon>Actinomycetes</taxon>
        <taxon>Pseudonocardiales</taxon>
        <taxon>Pseudonocardiaceae</taxon>
        <taxon>Saccharopolyspora</taxon>
    </lineage>
</organism>
<dbReference type="OrthoDB" id="5193907at2"/>
<dbReference type="Pfam" id="PF05534">
    <property type="entry name" value="HicB"/>
    <property type="match status" value="1"/>
</dbReference>
<protein>
    <submittedName>
        <fullName evidence="2">Toxin-antitoxin system HicB family antitoxin</fullName>
    </submittedName>
</protein>
<name>A0A4V2YNH9_9PSEU</name>
<dbReference type="AlphaFoldDB" id="A0A4V2YNH9"/>
<evidence type="ECO:0000313" key="2">
    <source>
        <dbReference type="EMBL" id="TDD54317.1"/>
    </source>
</evidence>
<keyword evidence="3" id="KW-1185">Reference proteome</keyword>
<dbReference type="GO" id="GO:0006355">
    <property type="term" value="P:regulation of DNA-templated transcription"/>
    <property type="evidence" value="ECO:0007669"/>
    <property type="project" value="InterPro"/>
</dbReference>
<dbReference type="SUPFAM" id="SSF47598">
    <property type="entry name" value="Ribbon-helix-helix"/>
    <property type="match status" value="1"/>
</dbReference>
<proteinExistence type="predicted"/>
<dbReference type="Proteomes" id="UP000294947">
    <property type="component" value="Unassembled WGS sequence"/>
</dbReference>
<reference evidence="2 3" key="1">
    <citation type="submission" date="2019-03" db="EMBL/GenBank/DDBJ databases">
        <title>Draft genome sequences of novel Actinobacteria.</title>
        <authorList>
            <person name="Sahin N."/>
            <person name="Ay H."/>
            <person name="Saygin H."/>
        </authorList>
    </citation>
    <scope>NUCLEOTIDE SEQUENCE [LARGE SCALE GENOMIC DNA]</scope>
    <source>
        <strain evidence="2 3">7K502</strain>
    </source>
</reference>
<dbReference type="Gene3D" id="1.10.1220.10">
    <property type="entry name" value="Met repressor-like"/>
    <property type="match status" value="1"/>
</dbReference>